<evidence type="ECO:0000256" key="6">
    <source>
        <dbReference type="ARBA" id="ARBA00022884"/>
    </source>
</evidence>
<evidence type="ECO:0000313" key="12">
    <source>
        <dbReference type="Ensembl" id="ENSBJAP00000019262.1"/>
    </source>
</evidence>
<keyword evidence="3 11" id="KW-0489">Methyltransferase</keyword>
<keyword evidence="5 11" id="KW-0949">S-adenosyl-L-methionine</keyword>
<name>A0A8C0BN90_9AVES</name>
<evidence type="ECO:0000256" key="10">
    <source>
        <dbReference type="ARBA" id="ARBA00023163"/>
    </source>
</evidence>
<dbReference type="PANTHER" id="PTHR11727:SF13">
    <property type="entry name" value="DIMETHYLADENOSINE TRANSFERASE 2, MITOCHONDRIAL"/>
    <property type="match status" value="1"/>
</dbReference>
<dbReference type="GO" id="GO:0034246">
    <property type="term" value="F:mitochondrial transcription factor activity"/>
    <property type="evidence" value="ECO:0007669"/>
    <property type="project" value="TreeGrafter"/>
</dbReference>
<evidence type="ECO:0000256" key="4">
    <source>
        <dbReference type="ARBA" id="ARBA00022679"/>
    </source>
</evidence>
<evidence type="ECO:0000256" key="3">
    <source>
        <dbReference type="ARBA" id="ARBA00022603"/>
    </source>
</evidence>
<keyword evidence="9" id="KW-0496">Mitochondrion</keyword>
<protein>
    <recommendedName>
        <fullName evidence="11">rRNA adenine N(6)-methyltransferase</fullName>
        <ecNumber evidence="11">2.1.1.-</ecNumber>
    </recommendedName>
</protein>
<dbReference type="Proteomes" id="UP000694555">
    <property type="component" value="Unplaced"/>
</dbReference>
<dbReference type="EC" id="2.1.1.-" evidence="11"/>
<keyword evidence="4 11" id="KW-0808">Transferase</keyword>
<keyword evidence="8" id="KW-0805">Transcription regulation</keyword>
<keyword evidence="10" id="KW-0804">Transcription</keyword>
<evidence type="ECO:0000256" key="5">
    <source>
        <dbReference type="ARBA" id="ARBA00022691"/>
    </source>
</evidence>
<evidence type="ECO:0000256" key="11">
    <source>
        <dbReference type="RuleBase" id="RU362106"/>
    </source>
</evidence>
<keyword evidence="6" id="KW-0694">RNA-binding</keyword>
<dbReference type="InterPro" id="IPR029063">
    <property type="entry name" value="SAM-dependent_MTases_sf"/>
</dbReference>
<comment type="similarity">
    <text evidence="11">Belongs to the class I-like SAM-binding methyltransferase superfamily. rRNA adenine N(6)-methyltransferase family.</text>
</comment>
<organism evidence="12 13">
    <name type="scientific">Buteo japonicus</name>
    <dbReference type="NCBI Taxonomy" id="224669"/>
    <lineage>
        <taxon>Eukaryota</taxon>
        <taxon>Metazoa</taxon>
        <taxon>Chordata</taxon>
        <taxon>Craniata</taxon>
        <taxon>Vertebrata</taxon>
        <taxon>Euteleostomi</taxon>
        <taxon>Archelosauria</taxon>
        <taxon>Archosauria</taxon>
        <taxon>Dinosauria</taxon>
        <taxon>Saurischia</taxon>
        <taxon>Theropoda</taxon>
        <taxon>Coelurosauria</taxon>
        <taxon>Aves</taxon>
        <taxon>Neognathae</taxon>
        <taxon>Neoaves</taxon>
        <taxon>Telluraves</taxon>
        <taxon>Accipitrimorphae</taxon>
        <taxon>Accipitriformes</taxon>
        <taxon>Accipitridae</taxon>
        <taxon>Accipitrinae</taxon>
        <taxon>Buteo</taxon>
    </lineage>
</organism>
<dbReference type="GO" id="GO:0006391">
    <property type="term" value="P:transcription initiation at mitochondrial promoter"/>
    <property type="evidence" value="ECO:0007669"/>
    <property type="project" value="TreeGrafter"/>
</dbReference>
<evidence type="ECO:0000256" key="2">
    <source>
        <dbReference type="ARBA" id="ARBA00022552"/>
    </source>
</evidence>
<dbReference type="PANTHER" id="PTHR11727">
    <property type="entry name" value="DIMETHYLADENOSINE TRANSFERASE"/>
    <property type="match status" value="1"/>
</dbReference>
<dbReference type="Ensembl" id="ENSBJAT00000019791.1">
    <property type="protein sequence ID" value="ENSBJAP00000019262.1"/>
    <property type="gene ID" value="ENSBJAG00000012672.1"/>
</dbReference>
<dbReference type="GO" id="GO:0000179">
    <property type="term" value="F:rRNA (adenine-N6,N6-)-dimethyltransferase activity"/>
    <property type="evidence" value="ECO:0007669"/>
    <property type="project" value="TreeGrafter"/>
</dbReference>
<reference evidence="12" key="2">
    <citation type="submission" date="2025-09" db="UniProtKB">
        <authorList>
            <consortium name="Ensembl"/>
        </authorList>
    </citation>
    <scope>IDENTIFICATION</scope>
</reference>
<keyword evidence="13" id="KW-1185">Reference proteome</keyword>
<evidence type="ECO:0000256" key="7">
    <source>
        <dbReference type="ARBA" id="ARBA00022946"/>
    </source>
</evidence>
<sequence>MPKTVGPLQLLNIFLHFCRGYFTRRDHTGKVSSYLLLNVVCPKCCVGKITKGNNLEKKCFLNFFFFFFHFPPSGPGILTRTLLNAGVRVVALESNSAFLPNLQSLENSLDGQLKVIYGDFFRLDPLVTGTVKPPAVCSDKLFETMGVAAVPWRADVPLKIFGILPQRKERNTLWRLLFALYECSSIYRYGRVELNIFISEKEYKVLTAKPGEVRAYQALTILWQVGCEIQLLHMVSFFVPADIWLPNDHLCLVRLTPQQNLFTGGLKPTNSSTFIFMVKQCLMISFLQPTIQHFGDCSWPVFTDDKNLRFDRKVDKYLECRCAVIVCTSHGDDVMYLQEVFIHFTDIIKKSPRVLQV</sequence>
<dbReference type="SUPFAM" id="SSF53335">
    <property type="entry name" value="S-adenosyl-L-methionine-dependent methyltransferases"/>
    <property type="match status" value="1"/>
</dbReference>
<reference evidence="12" key="1">
    <citation type="submission" date="2025-08" db="UniProtKB">
        <authorList>
            <consortium name="Ensembl"/>
        </authorList>
    </citation>
    <scope>IDENTIFICATION</scope>
</reference>
<dbReference type="GO" id="GO:0003723">
    <property type="term" value="F:RNA binding"/>
    <property type="evidence" value="ECO:0007669"/>
    <property type="project" value="UniProtKB-KW"/>
</dbReference>
<keyword evidence="2 11" id="KW-0698">rRNA processing</keyword>
<dbReference type="GO" id="GO:0005759">
    <property type="term" value="C:mitochondrial matrix"/>
    <property type="evidence" value="ECO:0007669"/>
    <property type="project" value="TreeGrafter"/>
</dbReference>
<dbReference type="Pfam" id="PF00398">
    <property type="entry name" value="RrnaAD"/>
    <property type="match status" value="1"/>
</dbReference>
<proteinExistence type="inferred from homology"/>
<dbReference type="Gene3D" id="3.40.50.150">
    <property type="entry name" value="Vaccinia Virus protein VP39"/>
    <property type="match status" value="1"/>
</dbReference>
<dbReference type="AlphaFoldDB" id="A0A8C0BN90"/>
<evidence type="ECO:0000313" key="13">
    <source>
        <dbReference type="Proteomes" id="UP000694555"/>
    </source>
</evidence>
<keyword evidence="7" id="KW-0809">Transit peptide</keyword>
<comment type="subcellular location">
    <subcellularLocation>
        <location evidence="1">Mitochondrion</location>
    </subcellularLocation>
</comment>
<evidence type="ECO:0000256" key="8">
    <source>
        <dbReference type="ARBA" id="ARBA00023015"/>
    </source>
</evidence>
<evidence type="ECO:0000256" key="9">
    <source>
        <dbReference type="ARBA" id="ARBA00023128"/>
    </source>
</evidence>
<evidence type="ECO:0000256" key="1">
    <source>
        <dbReference type="ARBA" id="ARBA00004173"/>
    </source>
</evidence>
<accession>A0A8C0BN90</accession>
<dbReference type="InterPro" id="IPR001737">
    <property type="entry name" value="KsgA/Erm"/>
</dbReference>